<dbReference type="EMBL" id="JABBGM010000006">
    <property type="protein sequence ID" value="NML94787.1"/>
    <property type="molecule type" value="Genomic_DNA"/>
</dbReference>
<dbReference type="AlphaFoldDB" id="A0A7Y0BQN6"/>
<organism evidence="2 3">
    <name type="scientific">Novosphingobium olei</name>
    <dbReference type="NCBI Taxonomy" id="2728851"/>
    <lineage>
        <taxon>Bacteria</taxon>
        <taxon>Pseudomonadati</taxon>
        <taxon>Pseudomonadota</taxon>
        <taxon>Alphaproteobacteria</taxon>
        <taxon>Sphingomonadales</taxon>
        <taxon>Sphingomonadaceae</taxon>
        <taxon>Novosphingobium</taxon>
    </lineage>
</organism>
<feature type="chain" id="PRO_5030630870" evidence="1">
    <location>
        <begin position="23"/>
        <end position="91"/>
    </location>
</feature>
<proteinExistence type="predicted"/>
<feature type="signal peptide" evidence="1">
    <location>
        <begin position="1"/>
        <end position="22"/>
    </location>
</feature>
<keyword evidence="3" id="KW-1185">Reference proteome</keyword>
<evidence type="ECO:0000313" key="3">
    <source>
        <dbReference type="Proteomes" id="UP000583556"/>
    </source>
</evidence>
<dbReference type="Proteomes" id="UP000583556">
    <property type="component" value="Unassembled WGS sequence"/>
</dbReference>
<comment type="caution">
    <text evidence="2">The sequence shown here is derived from an EMBL/GenBank/DDBJ whole genome shotgun (WGS) entry which is preliminary data.</text>
</comment>
<evidence type="ECO:0000256" key="1">
    <source>
        <dbReference type="SAM" id="SignalP"/>
    </source>
</evidence>
<protein>
    <submittedName>
        <fullName evidence="2">Uncharacterized protein</fullName>
    </submittedName>
</protein>
<evidence type="ECO:0000313" key="2">
    <source>
        <dbReference type="EMBL" id="NML94787.1"/>
    </source>
</evidence>
<gene>
    <name evidence="2" type="ORF">HHL27_14025</name>
</gene>
<accession>A0A7Y0BQN6</accession>
<keyword evidence="1" id="KW-0732">Signal</keyword>
<sequence>MIKTFALTAAALLVAAPAVANADTFKHKGVEYSYTTETKDGEQVVRGTAYSGKVPFELHVRKKVVEGTFNNKPVTFSLAEAKKAGIIVDAQ</sequence>
<dbReference type="RefSeq" id="WP_169494072.1">
    <property type="nucleotide sequence ID" value="NZ_AP029021.1"/>
</dbReference>
<reference evidence="2 3" key="1">
    <citation type="submission" date="2020-04" db="EMBL/GenBank/DDBJ databases">
        <title>Novosphingobium sp. TW-4 isolated from soil.</title>
        <authorList>
            <person name="Dahal R.H."/>
            <person name="Chaudhary D.K."/>
        </authorList>
    </citation>
    <scope>NUCLEOTIDE SEQUENCE [LARGE SCALE GENOMIC DNA]</scope>
    <source>
        <strain evidence="2 3">TW-4</strain>
    </source>
</reference>
<name>A0A7Y0BQN6_9SPHN</name>